<dbReference type="RefSeq" id="WP_073496380.1">
    <property type="nucleotide sequence ID" value="NZ_FRBI01000005.1"/>
</dbReference>
<name>A0A1M7BZA8_9ACTN</name>
<evidence type="ECO:0000313" key="3">
    <source>
        <dbReference type="Proteomes" id="UP000184111"/>
    </source>
</evidence>
<dbReference type="STRING" id="310782.SAMN05216499_10586"/>
<accession>A0A1M7BZA8</accession>
<dbReference type="CDD" id="cd04301">
    <property type="entry name" value="NAT_SF"/>
    <property type="match status" value="1"/>
</dbReference>
<gene>
    <name evidence="2" type="ORF">SAMN05216499_10586</name>
</gene>
<proteinExistence type="predicted"/>
<keyword evidence="3" id="KW-1185">Reference proteome</keyword>
<dbReference type="PANTHER" id="PTHR43441:SF6">
    <property type="entry name" value="N-ACETYLTRANSFERASE DOMAIN-CONTAINING PROTEIN"/>
    <property type="match status" value="1"/>
</dbReference>
<evidence type="ECO:0000313" key="2">
    <source>
        <dbReference type="EMBL" id="SHL59919.1"/>
    </source>
</evidence>
<dbReference type="GO" id="GO:1990189">
    <property type="term" value="F:protein N-terminal-serine acetyltransferase activity"/>
    <property type="evidence" value="ECO:0007669"/>
    <property type="project" value="TreeGrafter"/>
</dbReference>
<dbReference type="SUPFAM" id="SSF55729">
    <property type="entry name" value="Acyl-CoA N-acyltransferases (Nat)"/>
    <property type="match status" value="1"/>
</dbReference>
<dbReference type="InterPro" id="IPR016181">
    <property type="entry name" value="Acyl_CoA_acyltransferase"/>
</dbReference>
<dbReference type="Proteomes" id="UP000184111">
    <property type="component" value="Unassembled WGS sequence"/>
</dbReference>
<dbReference type="OrthoDB" id="9814648at2"/>
<dbReference type="InterPro" id="IPR051908">
    <property type="entry name" value="Ribosomal_N-acetyltransferase"/>
</dbReference>
<dbReference type="GO" id="GO:0005737">
    <property type="term" value="C:cytoplasm"/>
    <property type="evidence" value="ECO:0007669"/>
    <property type="project" value="TreeGrafter"/>
</dbReference>
<dbReference type="Pfam" id="PF13302">
    <property type="entry name" value="Acetyltransf_3"/>
    <property type="match status" value="1"/>
</dbReference>
<dbReference type="GO" id="GO:0008999">
    <property type="term" value="F:protein-N-terminal-alanine acetyltransferase activity"/>
    <property type="evidence" value="ECO:0007669"/>
    <property type="project" value="TreeGrafter"/>
</dbReference>
<dbReference type="PROSITE" id="PS51186">
    <property type="entry name" value="GNAT"/>
    <property type="match status" value="1"/>
</dbReference>
<evidence type="ECO:0000259" key="1">
    <source>
        <dbReference type="PROSITE" id="PS51186"/>
    </source>
</evidence>
<dbReference type="EMBL" id="FRBI01000005">
    <property type="protein sequence ID" value="SHL59919.1"/>
    <property type="molecule type" value="Genomic_DNA"/>
</dbReference>
<keyword evidence="2" id="KW-0808">Transferase</keyword>
<sequence>MSDVDDVLLRPVGEGDLPTLTGMLNSPEARAPFQWFGWLDPARTARGWAENGLLGPDNGLLMVATATEPLGFVSWRKIDASGYSYFWNIGILLLPDARGRGVGTRAQRLLVDYLFAHTPVVRIEADTEATNFPEQRALEKAGFTREGVLRSVVFRDGRWRDAMLYSIIRDDVDVAAAGA</sequence>
<organism evidence="2 3">
    <name type="scientific">Actinacidiphila paucisporea</name>
    <dbReference type="NCBI Taxonomy" id="310782"/>
    <lineage>
        <taxon>Bacteria</taxon>
        <taxon>Bacillati</taxon>
        <taxon>Actinomycetota</taxon>
        <taxon>Actinomycetes</taxon>
        <taxon>Kitasatosporales</taxon>
        <taxon>Streptomycetaceae</taxon>
        <taxon>Actinacidiphila</taxon>
    </lineage>
</organism>
<dbReference type="AlphaFoldDB" id="A0A1M7BZA8"/>
<protein>
    <submittedName>
        <fullName evidence="2">Protein N-acetyltransferase, RimJ/RimL family</fullName>
    </submittedName>
</protein>
<dbReference type="PANTHER" id="PTHR43441">
    <property type="entry name" value="RIBOSOMAL-PROTEIN-SERINE ACETYLTRANSFERASE"/>
    <property type="match status" value="1"/>
</dbReference>
<dbReference type="InterPro" id="IPR000182">
    <property type="entry name" value="GNAT_dom"/>
</dbReference>
<feature type="domain" description="N-acetyltransferase" evidence="1">
    <location>
        <begin position="7"/>
        <end position="170"/>
    </location>
</feature>
<reference evidence="2 3" key="1">
    <citation type="submission" date="2016-11" db="EMBL/GenBank/DDBJ databases">
        <authorList>
            <person name="Jaros S."/>
            <person name="Januszkiewicz K."/>
            <person name="Wedrychowicz H."/>
        </authorList>
    </citation>
    <scope>NUCLEOTIDE SEQUENCE [LARGE SCALE GENOMIC DNA]</scope>
    <source>
        <strain evidence="2 3">CGMCC 4.2025</strain>
    </source>
</reference>
<dbReference type="Gene3D" id="3.40.630.30">
    <property type="match status" value="1"/>
</dbReference>